<evidence type="ECO:0000313" key="6">
    <source>
        <dbReference type="EMBL" id="KAK7057067.1"/>
    </source>
</evidence>
<evidence type="ECO:0000313" key="7">
    <source>
        <dbReference type="Proteomes" id="UP001362999"/>
    </source>
</evidence>
<comment type="caution">
    <text evidence="6">The sequence shown here is derived from an EMBL/GenBank/DDBJ whole genome shotgun (WGS) entry which is preliminary data.</text>
</comment>
<feature type="compositionally biased region" description="Basic residues" evidence="4">
    <location>
        <begin position="305"/>
        <end position="324"/>
    </location>
</feature>
<dbReference type="AlphaFoldDB" id="A0AAW0DZ22"/>
<organism evidence="6 7">
    <name type="scientific">Favolaschia claudopus</name>
    <dbReference type="NCBI Taxonomy" id="2862362"/>
    <lineage>
        <taxon>Eukaryota</taxon>
        <taxon>Fungi</taxon>
        <taxon>Dikarya</taxon>
        <taxon>Basidiomycota</taxon>
        <taxon>Agaricomycotina</taxon>
        <taxon>Agaricomycetes</taxon>
        <taxon>Agaricomycetidae</taxon>
        <taxon>Agaricales</taxon>
        <taxon>Marasmiineae</taxon>
        <taxon>Mycenaceae</taxon>
        <taxon>Favolaschia</taxon>
    </lineage>
</organism>
<evidence type="ECO:0000256" key="4">
    <source>
        <dbReference type="SAM" id="MobiDB-lite"/>
    </source>
</evidence>
<sequence length="579" mass="64264">MPVWCTGCGQGFKYLDPSREQCFKCEKLEKCSGNATEMAAVERLKQCSHCGLVMQFLTTPQCKRCEQRDADATKPVKNKENLATTNTRKLKHSSSIIEIPDSDSGKLSDDEDIKEMSTTDMEIMRLKLAQNKKASSSLRLNPKIKEEGSSRTATFLKMRETARKKGADASKTATILFKIILSLQKPTGKKEGTCVPPQSRSFSLDDSMEHVFRAMVNTFQEAEGRWAKVYPGKSFTREDVHFTFANGSDIPPAFMGSRTYFKKGGIASYVAEIMMLVPIAVTFDVVSSDSDTPDHDAFDDILDGRKRRKSRKNPVKPSRSSKRLKIKAEASDSDLFARVKSEPKELNVTMPDTLRKSLAPKFRLTSAVTFTKEYVGDSLDHPQTSGSQLFHGVRDVISKFTSALGNHFQHYLARRLESDGFRFNVHLEREAALAELNRGQQLKDLLDTLTAKYGASNSKISVYSTPQLFIATTLDNETVLGHLVCQPKPTIPLKEVKELESDFLAALSHYSLVQSGESVLFAKFKVASDSPDATSIFAPITHSRAGDSGMEDGGPEAIALFKAEHTCNDICREFELAAL</sequence>
<evidence type="ECO:0000256" key="3">
    <source>
        <dbReference type="ARBA" id="ARBA00022777"/>
    </source>
</evidence>
<dbReference type="GO" id="GO:0004674">
    <property type="term" value="F:protein serine/threonine kinase activity"/>
    <property type="evidence" value="ECO:0007669"/>
    <property type="project" value="UniProtKB-KW"/>
</dbReference>
<dbReference type="Proteomes" id="UP001362999">
    <property type="component" value="Unassembled WGS sequence"/>
</dbReference>
<keyword evidence="3" id="KW-0418">Kinase</keyword>
<accession>A0AAW0DZ22</accession>
<dbReference type="Pfam" id="PF02816">
    <property type="entry name" value="Alpha_kinase"/>
    <property type="match status" value="1"/>
</dbReference>
<keyword evidence="7" id="KW-1185">Reference proteome</keyword>
<keyword evidence="2" id="KW-0808">Transferase</keyword>
<reference evidence="6 7" key="1">
    <citation type="journal article" date="2024" name="J Genomics">
        <title>Draft genome sequencing and assembly of Favolaschia claudopus CIRM-BRFM 2984 isolated from oak limbs.</title>
        <authorList>
            <person name="Navarro D."/>
            <person name="Drula E."/>
            <person name="Chaduli D."/>
            <person name="Cazenave R."/>
            <person name="Ahrendt S."/>
            <person name="Wang J."/>
            <person name="Lipzen A."/>
            <person name="Daum C."/>
            <person name="Barry K."/>
            <person name="Grigoriev I.V."/>
            <person name="Favel A."/>
            <person name="Rosso M.N."/>
            <person name="Martin F."/>
        </authorList>
    </citation>
    <scope>NUCLEOTIDE SEQUENCE [LARGE SCALE GENOMIC DNA]</scope>
    <source>
        <strain evidence="6 7">CIRM-BRFM 2984</strain>
    </source>
</reference>
<dbReference type="InterPro" id="IPR011009">
    <property type="entry name" value="Kinase-like_dom_sf"/>
</dbReference>
<name>A0AAW0DZ22_9AGAR</name>
<keyword evidence="1" id="KW-0723">Serine/threonine-protein kinase</keyword>
<gene>
    <name evidence="6" type="ORF">R3P38DRAFT_2497427</name>
</gene>
<dbReference type="GO" id="GO:0005524">
    <property type="term" value="F:ATP binding"/>
    <property type="evidence" value="ECO:0007669"/>
    <property type="project" value="InterPro"/>
</dbReference>
<dbReference type="PROSITE" id="PS51158">
    <property type="entry name" value="ALPHA_KINASE"/>
    <property type="match status" value="1"/>
</dbReference>
<feature type="domain" description="Alpha-type protein kinase" evidence="5">
    <location>
        <begin position="322"/>
        <end position="579"/>
    </location>
</feature>
<feature type="region of interest" description="Disordered" evidence="4">
    <location>
        <begin position="296"/>
        <end position="324"/>
    </location>
</feature>
<dbReference type="EMBL" id="JAWWNJ010000004">
    <property type="protein sequence ID" value="KAK7057067.1"/>
    <property type="molecule type" value="Genomic_DNA"/>
</dbReference>
<evidence type="ECO:0000259" key="5">
    <source>
        <dbReference type="PROSITE" id="PS51158"/>
    </source>
</evidence>
<evidence type="ECO:0000256" key="2">
    <source>
        <dbReference type="ARBA" id="ARBA00022679"/>
    </source>
</evidence>
<dbReference type="Gene3D" id="3.20.200.10">
    <property type="entry name" value="MHCK/EF2 kinase"/>
    <property type="match status" value="1"/>
</dbReference>
<protein>
    <recommendedName>
        <fullName evidence="5">Alpha-type protein kinase domain-containing protein</fullName>
    </recommendedName>
</protein>
<dbReference type="InterPro" id="IPR004166">
    <property type="entry name" value="a-kinase_dom"/>
</dbReference>
<dbReference type="SUPFAM" id="SSF56112">
    <property type="entry name" value="Protein kinase-like (PK-like)"/>
    <property type="match status" value="1"/>
</dbReference>
<proteinExistence type="predicted"/>
<evidence type="ECO:0000256" key="1">
    <source>
        <dbReference type="ARBA" id="ARBA00022527"/>
    </source>
</evidence>